<keyword evidence="2" id="KW-1185">Reference proteome</keyword>
<organism evidence="1 2">
    <name type="scientific">Polypedilum vanderplanki</name>
    <name type="common">Sleeping chironomid midge</name>
    <dbReference type="NCBI Taxonomy" id="319348"/>
    <lineage>
        <taxon>Eukaryota</taxon>
        <taxon>Metazoa</taxon>
        <taxon>Ecdysozoa</taxon>
        <taxon>Arthropoda</taxon>
        <taxon>Hexapoda</taxon>
        <taxon>Insecta</taxon>
        <taxon>Pterygota</taxon>
        <taxon>Neoptera</taxon>
        <taxon>Endopterygota</taxon>
        <taxon>Diptera</taxon>
        <taxon>Nematocera</taxon>
        <taxon>Chironomoidea</taxon>
        <taxon>Chironomidae</taxon>
        <taxon>Chironominae</taxon>
        <taxon>Polypedilum</taxon>
        <taxon>Polypedilum</taxon>
    </lineage>
</organism>
<evidence type="ECO:0000313" key="1">
    <source>
        <dbReference type="EMBL" id="KAG5676695.1"/>
    </source>
</evidence>
<dbReference type="Proteomes" id="UP001107558">
    <property type="component" value="Chromosome 2"/>
</dbReference>
<sequence length="126" mass="14948">MNIEKIEKMYEELTSKDEINNTVIEQDLKIEKIIESFRQYCMNKKKCQSEGKVMMDEDLICKLKNIQEKGLSILLKYKEINTPSVKIDKNNYADISELVNDIELRKEDINFNAWLYETIVNSLFEN</sequence>
<proteinExistence type="predicted"/>
<protein>
    <submittedName>
        <fullName evidence="1">Uncharacterized protein</fullName>
    </submittedName>
</protein>
<comment type="caution">
    <text evidence="1">The sequence shown here is derived from an EMBL/GenBank/DDBJ whole genome shotgun (WGS) entry which is preliminary data.</text>
</comment>
<name>A0A9J6C3V4_POLVA</name>
<gene>
    <name evidence="1" type="ORF">PVAND_006511</name>
</gene>
<dbReference type="AlphaFoldDB" id="A0A9J6C3V4"/>
<accession>A0A9J6C3V4</accession>
<reference evidence="1" key="1">
    <citation type="submission" date="2021-03" db="EMBL/GenBank/DDBJ databases">
        <title>Chromosome level genome of the anhydrobiotic midge Polypedilum vanderplanki.</title>
        <authorList>
            <person name="Yoshida Y."/>
            <person name="Kikawada T."/>
            <person name="Gusev O."/>
        </authorList>
    </citation>
    <scope>NUCLEOTIDE SEQUENCE</scope>
    <source>
        <strain evidence="1">NIAS01</strain>
        <tissue evidence="1">Whole body or cell culture</tissue>
    </source>
</reference>
<dbReference type="EMBL" id="JADBJN010000002">
    <property type="protein sequence ID" value="KAG5676695.1"/>
    <property type="molecule type" value="Genomic_DNA"/>
</dbReference>
<evidence type="ECO:0000313" key="2">
    <source>
        <dbReference type="Proteomes" id="UP001107558"/>
    </source>
</evidence>